<accession>A0A0W0SU71</accession>
<proteinExistence type="predicted"/>
<dbReference type="Proteomes" id="UP000054742">
    <property type="component" value="Unassembled WGS sequence"/>
</dbReference>
<keyword evidence="2" id="KW-1185">Reference proteome</keyword>
<evidence type="ECO:0000313" key="2">
    <source>
        <dbReference type="Proteomes" id="UP000054742"/>
    </source>
</evidence>
<organism evidence="1 2">
    <name type="scientific">Legionella brunensis</name>
    <dbReference type="NCBI Taxonomy" id="29422"/>
    <lineage>
        <taxon>Bacteria</taxon>
        <taxon>Pseudomonadati</taxon>
        <taxon>Pseudomonadota</taxon>
        <taxon>Gammaproteobacteria</taxon>
        <taxon>Legionellales</taxon>
        <taxon>Legionellaceae</taxon>
        <taxon>Legionella</taxon>
    </lineage>
</organism>
<reference evidence="1 2" key="1">
    <citation type="submission" date="2015-11" db="EMBL/GenBank/DDBJ databases">
        <title>Genomic analysis of 38 Legionella species identifies large and diverse effector repertoires.</title>
        <authorList>
            <person name="Burstein D."/>
            <person name="Amaro F."/>
            <person name="Zusman T."/>
            <person name="Lifshitz Z."/>
            <person name="Cohen O."/>
            <person name="Gilbert J.A."/>
            <person name="Pupko T."/>
            <person name="Shuman H.A."/>
            <person name="Segal G."/>
        </authorList>
    </citation>
    <scope>NUCLEOTIDE SEQUENCE [LARGE SCALE GENOMIC DNA]</scope>
    <source>
        <strain evidence="1 2">ATCC 43878</strain>
    </source>
</reference>
<dbReference type="RefSeq" id="WP_058440265.1">
    <property type="nucleotide sequence ID" value="NZ_CAAAHU010000001.1"/>
</dbReference>
<gene>
    <name evidence="1" type="ORF">Lbru_0147</name>
</gene>
<dbReference type="AlphaFoldDB" id="A0A0W0SU71"/>
<sequence length="243" mass="27178">MLRAFGFTSYFFNSPPTPPQQKLDSSVTFDYRNTEHIDIIKNRIARFKQAQAAIYSFDNKIISGLAVGTVCWAGASIPLPFTPTITISLASFSYASYQLGRRPDSGLLEPYREALTDLIEVYKWSMHGKTNTWYKLGVPQIQDLILTLGPWVPTETIAIWEEKDLEPGRFSSRGLEPTKEFKDKLNELAAGAHTKSIWFSVYGENGTDDLINAASAYLKQVALGAAEKYAPTPVTTLFKLHNN</sequence>
<name>A0A0W0SU71_9GAMM</name>
<protein>
    <submittedName>
        <fullName evidence="1">Uncharacterized protein</fullName>
    </submittedName>
</protein>
<dbReference type="OrthoDB" id="5653724at2"/>
<comment type="caution">
    <text evidence="1">The sequence shown here is derived from an EMBL/GenBank/DDBJ whole genome shotgun (WGS) entry which is preliminary data.</text>
</comment>
<dbReference type="EMBL" id="LNXV01000003">
    <property type="protein sequence ID" value="KTC86918.1"/>
    <property type="molecule type" value="Genomic_DNA"/>
</dbReference>
<evidence type="ECO:0000313" key="1">
    <source>
        <dbReference type="EMBL" id="KTC86918.1"/>
    </source>
</evidence>
<dbReference type="PATRIC" id="fig|29422.6.peg.150"/>